<sequence>MLNLKKEENTIHIKGSKFMYGWLMLATVGFLFACSFLIIQGLKFESDYSLFYLGSGLIFTPFFLYITLWSLPGLKPGKVLFTIVKGENGTIKSKVASIEIKNIQNVDLVRNPLNLINDIVIETFDNETIKIRTYNLLDDLEYQLVVDQYLYPYFMENAKKAWDRKVNLDKLQRVVKYERKTERMD</sequence>
<dbReference type="Proteomes" id="UP000657931">
    <property type="component" value="Unassembled WGS sequence"/>
</dbReference>
<dbReference type="RefSeq" id="WP_191817108.1">
    <property type="nucleotide sequence ID" value="NZ_JACSQT010000017.1"/>
</dbReference>
<accession>A0ABR8QV76</accession>
<feature type="transmembrane region" description="Helical" evidence="1">
    <location>
        <begin position="20"/>
        <end position="39"/>
    </location>
</feature>
<keyword evidence="1" id="KW-0472">Membrane</keyword>
<dbReference type="Pfam" id="PF17353">
    <property type="entry name" value="DUF5381"/>
    <property type="match status" value="1"/>
</dbReference>
<dbReference type="InterPro" id="IPR035324">
    <property type="entry name" value="DUF5381"/>
</dbReference>
<feature type="transmembrane region" description="Helical" evidence="1">
    <location>
        <begin position="51"/>
        <end position="71"/>
    </location>
</feature>
<evidence type="ECO:0000313" key="3">
    <source>
        <dbReference type="Proteomes" id="UP000657931"/>
    </source>
</evidence>
<keyword evidence="1" id="KW-0812">Transmembrane</keyword>
<keyword evidence="3" id="KW-1185">Reference proteome</keyword>
<proteinExistence type="predicted"/>
<evidence type="ECO:0000313" key="2">
    <source>
        <dbReference type="EMBL" id="MBD7939441.1"/>
    </source>
</evidence>
<organism evidence="2 3">
    <name type="scientific">Cytobacillus stercorigallinarum</name>
    <dbReference type="NCBI Taxonomy" id="2762240"/>
    <lineage>
        <taxon>Bacteria</taxon>
        <taxon>Bacillati</taxon>
        <taxon>Bacillota</taxon>
        <taxon>Bacilli</taxon>
        <taxon>Bacillales</taxon>
        <taxon>Bacillaceae</taxon>
        <taxon>Cytobacillus</taxon>
    </lineage>
</organism>
<name>A0ABR8QV76_9BACI</name>
<reference evidence="2 3" key="1">
    <citation type="submission" date="2020-08" db="EMBL/GenBank/DDBJ databases">
        <title>A Genomic Blueprint of the Chicken Gut Microbiome.</title>
        <authorList>
            <person name="Gilroy R."/>
            <person name="Ravi A."/>
            <person name="Getino M."/>
            <person name="Pursley I."/>
            <person name="Horton D.L."/>
            <person name="Alikhan N.-F."/>
            <person name="Baker D."/>
            <person name="Gharbi K."/>
            <person name="Hall N."/>
            <person name="Watson M."/>
            <person name="Adriaenssens E.M."/>
            <person name="Foster-Nyarko E."/>
            <person name="Jarju S."/>
            <person name="Secka A."/>
            <person name="Antonio M."/>
            <person name="Oren A."/>
            <person name="Chaudhuri R."/>
            <person name="La Ragione R.M."/>
            <person name="Hildebrand F."/>
            <person name="Pallen M.J."/>
        </authorList>
    </citation>
    <scope>NUCLEOTIDE SEQUENCE [LARGE SCALE GENOMIC DNA]</scope>
    <source>
        <strain evidence="2 3">Sa5YUA1</strain>
    </source>
</reference>
<dbReference type="EMBL" id="JACSQT010000017">
    <property type="protein sequence ID" value="MBD7939441.1"/>
    <property type="molecule type" value="Genomic_DNA"/>
</dbReference>
<gene>
    <name evidence="2" type="ORF">H9655_20575</name>
</gene>
<dbReference type="PROSITE" id="PS51257">
    <property type="entry name" value="PROKAR_LIPOPROTEIN"/>
    <property type="match status" value="1"/>
</dbReference>
<evidence type="ECO:0000256" key="1">
    <source>
        <dbReference type="SAM" id="Phobius"/>
    </source>
</evidence>
<protein>
    <submittedName>
        <fullName evidence="2">YfjD family protein</fullName>
    </submittedName>
</protein>
<keyword evidence="1" id="KW-1133">Transmembrane helix</keyword>
<comment type="caution">
    <text evidence="2">The sequence shown here is derived from an EMBL/GenBank/DDBJ whole genome shotgun (WGS) entry which is preliminary data.</text>
</comment>